<evidence type="ECO:0000313" key="4">
    <source>
        <dbReference type="Proteomes" id="UP000073494"/>
    </source>
</evidence>
<proteinExistence type="predicted"/>
<evidence type="ECO:0000313" key="1">
    <source>
        <dbReference type="EMBL" id="CYV06279.1"/>
    </source>
</evidence>
<organism evidence="2 4">
    <name type="scientific">Streptococcus suis</name>
    <dbReference type="NCBI Taxonomy" id="1307"/>
    <lineage>
        <taxon>Bacteria</taxon>
        <taxon>Bacillati</taxon>
        <taxon>Bacillota</taxon>
        <taxon>Bacilli</taxon>
        <taxon>Lactobacillales</taxon>
        <taxon>Streptococcaceae</taxon>
        <taxon>Streptococcus</taxon>
    </lineage>
</organism>
<gene>
    <name evidence="1" type="ORF">ERS132414_01869</name>
    <name evidence="2" type="ORF">ERS132416_02028</name>
</gene>
<dbReference type="EMBL" id="FIHD01000045">
    <property type="protein sequence ID" value="CYV14319.1"/>
    <property type="molecule type" value="Genomic_DNA"/>
</dbReference>
<evidence type="ECO:0000313" key="3">
    <source>
        <dbReference type="Proteomes" id="UP000072794"/>
    </source>
</evidence>
<keyword evidence="2" id="KW-0436">Ligase</keyword>
<dbReference type="Proteomes" id="UP000072794">
    <property type="component" value="Unassembled WGS sequence"/>
</dbReference>
<accession>A0A0Z8HBX1</accession>
<dbReference type="Proteomes" id="UP000073494">
    <property type="component" value="Unassembled WGS sequence"/>
</dbReference>
<dbReference type="GO" id="GO:0004812">
    <property type="term" value="F:aminoacyl-tRNA ligase activity"/>
    <property type="evidence" value="ECO:0007669"/>
    <property type="project" value="UniProtKB-KW"/>
</dbReference>
<name>A0A0Z8HBX1_STRSU</name>
<dbReference type="EMBL" id="FIHA01000043">
    <property type="protein sequence ID" value="CYV06279.1"/>
    <property type="molecule type" value="Genomic_DNA"/>
</dbReference>
<keyword evidence="2" id="KW-0030">Aminoacyl-tRNA synthetase</keyword>
<evidence type="ECO:0000313" key="2">
    <source>
        <dbReference type="EMBL" id="CYV14319.1"/>
    </source>
</evidence>
<dbReference type="RefSeq" id="WP_024378085.1">
    <property type="nucleotide sequence ID" value="NZ_CEDY01000052.1"/>
</dbReference>
<reference evidence="3 4" key="1">
    <citation type="submission" date="2016-02" db="EMBL/GenBank/DDBJ databases">
        <authorList>
            <consortium name="Pathogen Informatics"/>
        </authorList>
    </citation>
    <scope>NUCLEOTIDE SEQUENCE [LARGE SCALE GENOMIC DNA]</scope>
    <source>
        <strain evidence="1 3">LSS52</strain>
        <strain evidence="2 4">LSS54</strain>
    </source>
</reference>
<dbReference type="AlphaFoldDB" id="A0A0Z8HBX1"/>
<protein>
    <submittedName>
        <fullName evidence="2">Glycyl-tRNA synthetase subunit alpha</fullName>
    </submittedName>
</protein>
<dbReference type="Pfam" id="PF12784">
    <property type="entry name" value="PDDEXK_2"/>
    <property type="match status" value="1"/>
</dbReference>
<sequence length="127" mass="14703">MSRRRQRINPMMDIAAKKVFSDSEVTTEFIEAFLGFRPQKVTILNGTVADLKIEQEGYFSTTVYVLASLEDDTQVIIEIQVAHQQGFLKRLWIYICQHLVKIYQMSDKKSQKPTKCTIKSNPFMVLP</sequence>